<dbReference type="SUPFAM" id="SSF101898">
    <property type="entry name" value="NHL repeat"/>
    <property type="match status" value="3"/>
</dbReference>
<dbReference type="EMBL" id="LVXG01000056">
    <property type="protein sequence ID" value="OQP42739.1"/>
    <property type="molecule type" value="Genomic_DNA"/>
</dbReference>
<protein>
    <recommendedName>
        <fullName evidence="3">Secretion system C-terminal sorting domain-containing protein</fullName>
    </recommendedName>
</protein>
<dbReference type="RefSeq" id="WP_081203154.1">
    <property type="nucleotide sequence ID" value="NZ_FOCZ01000005.1"/>
</dbReference>
<dbReference type="OrthoDB" id="614750at2"/>
<organism evidence="1 2">
    <name type="scientific">Niastella yeongjuensis</name>
    <dbReference type="NCBI Taxonomy" id="354355"/>
    <lineage>
        <taxon>Bacteria</taxon>
        <taxon>Pseudomonadati</taxon>
        <taxon>Bacteroidota</taxon>
        <taxon>Chitinophagia</taxon>
        <taxon>Chitinophagales</taxon>
        <taxon>Chitinophagaceae</taxon>
        <taxon>Niastella</taxon>
    </lineage>
</organism>
<dbReference type="NCBIfam" id="TIGR02608">
    <property type="entry name" value="delta_60_rpt"/>
    <property type="match status" value="1"/>
</dbReference>
<gene>
    <name evidence="1" type="ORF">A4H97_11275</name>
</gene>
<comment type="caution">
    <text evidence="1">The sequence shown here is derived from an EMBL/GenBank/DDBJ whole genome shotgun (WGS) entry which is preliminary data.</text>
</comment>
<dbReference type="AlphaFoldDB" id="A0A1V9E9G4"/>
<evidence type="ECO:0000313" key="1">
    <source>
        <dbReference type="EMBL" id="OQP42739.1"/>
    </source>
</evidence>
<dbReference type="PANTHER" id="PTHR35580">
    <property type="entry name" value="CELL SURFACE GLYCOPROTEIN (S-LAYER PROTEIN)-LIKE PROTEIN"/>
    <property type="match status" value="1"/>
</dbReference>
<name>A0A1V9E9G4_9BACT</name>
<proteinExistence type="predicted"/>
<dbReference type="InterPro" id="IPR013431">
    <property type="entry name" value="Delta_60_rpt"/>
</dbReference>
<sequence length="971" mass="103024">MTNVLLIRKPLLLACLLFMYAICFSQVTERWVNRQNGDANSFNQANGLVVDHGCVFVTGISDGIGTGADYATIRYNEDGTKKWLKRYNGPGNDVDEAVAIAGDDKGNVYVTGRSVGSGTGFDYATIKYDGDGNTKWVKRYNGPANGNDQAFAIAVDKDGNVYVTGTSAGSGTGTDIATIKYDYNGNTKWVKRYNGPGNGADEGRAITVDNNGNVYITGFSTGMGTFSDYTTIKYENDGDLSWVQRFNGAFNQIDIAKALAVDGNGNVYVTGFSVTSEGDNGDPDQIATIKYNAAGVQQWVSFYQGKSHNVGNAIAVDQSGNVYLTGVRGEREEDPLNDYVTIKYNTAGVQQWVSIFAGVGSLGAQGGDGATDLVLDATGNVYITGGVAIDDTFTYATVKYNTNGVQQWVATFTGPGAKAIGLDNYGNVYITGRTDMDYGTLKYNPAGVQQWVKKYNNQAGGPDRANALAVDKNGNILVTGGMTRLYSGLDYTTFKFDNNGDKIWKKTYDGPGNGADEASATAVDADGNVYVTGYSAGNGTGNDFATIKYDAAGNAKWTKRYNGPGNGVDEAKAIAVDKNGNVYVTGLSGGNGTGSDYATIKYDKDGNTKWTKRYNGPANFIDESRAIAVDGNGNVYVTGTSFANTISGDYATVKYDANGNQQWVARYDGPANFSDNATALVTDALGNVYVTGNSLSNVTGEDYATIKYNTLGVQQWVARFDHPPVNFGDRANAIAVDALGNVYVTGTSGDDYGTVKYNGAGVQQWAAFYNGPGNSFDGATALTVDAAGNVYVTGSSNGSSDFRNPDDYATIKYDAAGVQQWVARYDGAGKGSDVATAIALDNNGNVYVTGRSFGNGTNLDYATIKYEQAPLITAKSATSPDQNTVIVEREAAKLTVKAFPNAFTEFINLQWSGSNKTVGITITDAMGRVVEKRTGLAPAGTLQTGNRLVAGVYFAEIVQGTEKIVLKLVKQ</sequence>
<accession>A0A1V9E9G4</accession>
<dbReference type="PANTHER" id="PTHR35580:SF1">
    <property type="entry name" value="PHYTASE-LIKE DOMAIN-CONTAINING PROTEIN"/>
    <property type="match status" value="1"/>
</dbReference>
<dbReference type="Proteomes" id="UP000192610">
    <property type="component" value="Unassembled WGS sequence"/>
</dbReference>
<dbReference type="NCBIfam" id="TIGR04183">
    <property type="entry name" value="Por_Secre_tail"/>
    <property type="match status" value="1"/>
</dbReference>
<dbReference type="Pfam" id="PF06739">
    <property type="entry name" value="SBBP"/>
    <property type="match status" value="7"/>
</dbReference>
<dbReference type="Gene3D" id="2.120.10.30">
    <property type="entry name" value="TolB, C-terminal domain"/>
    <property type="match status" value="3"/>
</dbReference>
<reference evidence="2" key="1">
    <citation type="submission" date="2016-04" db="EMBL/GenBank/DDBJ databases">
        <authorList>
            <person name="Chen L."/>
            <person name="Zhuang W."/>
            <person name="Wang G."/>
        </authorList>
    </citation>
    <scope>NUCLEOTIDE SEQUENCE [LARGE SCALE GENOMIC DNA]</scope>
    <source>
        <strain evidence="2">17621</strain>
    </source>
</reference>
<dbReference type="InterPro" id="IPR026444">
    <property type="entry name" value="Secre_tail"/>
</dbReference>
<evidence type="ECO:0008006" key="3">
    <source>
        <dbReference type="Google" id="ProtNLM"/>
    </source>
</evidence>
<dbReference type="Gene3D" id="2.40.10.500">
    <property type="match status" value="2"/>
</dbReference>
<dbReference type="InterPro" id="IPR011042">
    <property type="entry name" value="6-blade_b-propeller_TolB-like"/>
</dbReference>
<dbReference type="InterPro" id="IPR052918">
    <property type="entry name" value="Motility_Chemotaxis_Reg"/>
</dbReference>
<dbReference type="InterPro" id="IPR010620">
    <property type="entry name" value="SBBP_repeat"/>
</dbReference>
<dbReference type="STRING" id="354355.SAMN05660816_02922"/>
<keyword evidence="2" id="KW-1185">Reference proteome</keyword>
<evidence type="ECO:0000313" key="2">
    <source>
        <dbReference type="Proteomes" id="UP000192610"/>
    </source>
</evidence>